<evidence type="ECO:0000313" key="1">
    <source>
        <dbReference type="EMBL" id="CUN25635.1"/>
    </source>
</evidence>
<organism evidence="1 2">
    <name type="scientific">Parabacteroides distasonis</name>
    <dbReference type="NCBI Taxonomy" id="823"/>
    <lineage>
        <taxon>Bacteria</taxon>
        <taxon>Pseudomonadati</taxon>
        <taxon>Bacteroidota</taxon>
        <taxon>Bacteroidia</taxon>
        <taxon>Bacteroidales</taxon>
        <taxon>Tannerellaceae</taxon>
        <taxon>Parabacteroides</taxon>
    </lineage>
</organism>
<evidence type="ECO:0000313" key="2">
    <source>
        <dbReference type="Proteomes" id="UP000095591"/>
    </source>
</evidence>
<reference evidence="1 2" key="1">
    <citation type="submission" date="2015-09" db="EMBL/GenBank/DDBJ databases">
        <authorList>
            <consortium name="Pathogen Informatics"/>
        </authorList>
    </citation>
    <scope>NUCLEOTIDE SEQUENCE [LARGE SCALE GENOMIC DNA]</scope>
    <source>
        <strain evidence="1 2">2789STDY5608872</strain>
    </source>
</reference>
<name>A0A173VHM6_PARDI</name>
<gene>
    <name evidence="1" type="ORF">ERS852429_02955</name>
</gene>
<dbReference type="EMBL" id="CYXP01000007">
    <property type="protein sequence ID" value="CUN25635.1"/>
    <property type="molecule type" value="Genomic_DNA"/>
</dbReference>
<accession>A0A173VHM6</accession>
<dbReference type="Proteomes" id="UP000095591">
    <property type="component" value="Unassembled WGS sequence"/>
</dbReference>
<protein>
    <submittedName>
        <fullName evidence="1">Uncharacterized protein</fullName>
    </submittedName>
</protein>
<dbReference type="AlphaFoldDB" id="A0A173VHM6"/>
<sequence>MATFRKVNFEMRRGNGYGQYVIEARYREQNIKVRTTDSEAWDWINDDSNKEKHNDARRHCYLKIVEAYNNL</sequence>
<proteinExistence type="predicted"/>